<keyword evidence="2" id="KW-1185">Reference proteome</keyword>
<protein>
    <submittedName>
        <fullName evidence="1">Uncharacterized protein</fullName>
    </submittedName>
</protein>
<dbReference type="RefSeq" id="WP_079408714.1">
    <property type="nucleotide sequence ID" value="NZ_MBTG01000001.1"/>
</dbReference>
<comment type="caution">
    <text evidence="1">The sequence shown here is derived from an EMBL/GenBank/DDBJ whole genome shotgun (WGS) entry which is preliminary data.</text>
</comment>
<organism evidence="1 2">
    <name type="scientific">Paenibacillus ferrarius</name>
    <dbReference type="NCBI Taxonomy" id="1469647"/>
    <lineage>
        <taxon>Bacteria</taxon>
        <taxon>Bacillati</taxon>
        <taxon>Bacillota</taxon>
        <taxon>Bacilli</taxon>
        <taxon>Bacillales</taxon>
        <taxon>Paenibacillaceae</taxon>
        <taxon>Paenibacillus</taxon>
    </lineage>
</organism>
<reference evidence="2" key="1">
    <citation type="submission" date="2016-07" db="EMBL/GenBank/DDBJ databases">
        <authorList>
            <person name="Florea S."/>
            <person name="Webb J.S."/>
            <person name="Jaromczyk J."/>
            <person name="Schardl C.L."/>
        </authorList>
    </citation>
    <scope>NUCLEOTIDE SEQUENCE [LARGE SCALE GENOMIC DNA]</scope>
    <source>
        <strain evidence="2">CY1</strain>
    </source>
</reference>
<dbReference type="AlphaFoldDB" id="A0A1V4HS48"/>
<sequence>MADRFLVSVADVIMRDPSNDTIVAKGKTLINTAFKQAVTNQEVRGGFGNGLAFTYSHDKKIDVSVEAANFEVGYIALNNGVGILNGLKDYFVTDELVTLVGGSGAVASTPVGSVYVQKSDGSILTVTPTGKNFTLAGGANSTVYVSYQTSTSVDYISIDADKYPNAYEVTLIAKIFEGKGQVAELQIKIPQFKISGSFDLSLAAASVSTSKLEGSALVDTNGNYATVMIKPVGNTAVSYQAIAATPAAVSLSAASPTSQITVYGIRGGIYANTVVTSGCTYVSSTPATCTVGASTGLITRVAAGSSTITVTHTSSGITDTVVVTSA</sequence>
<name>A0A1V4HS48_9BACL</name>
<evidence type="ECO:0000313" key="2">
    <source>
        <dbReference type="Proteomes" id="UP000190626"/>
    </source>
</evidence>
<evidence type="ECO:0000313" key="1">
    <source>
        <dbReference type="EMBL" id="OPH61717.1"/>
    </source>
</evidence>
<dbReference type="EMBL" id="MBTG01000001">
    <property type="protein sequence ID" value="OPH61717.1"/>
    <property type="molecule type" value="Genomic_DNA"/>
</dbReference>
<dbReference type="OrthoDB" id="2024320at2"/>
<gene>
    <name evidence="1" type="ORF">BC351_00300</name>
</gene>
<dbReference type="STRING" id="1469647.BC351_00300"/>
<dbReference type="Proteomes" id="UP000190626">
    <property type="component" value="Unassembled WGS sequence"/>
</dbReference>
<proteinExistence type="predicted"/>
<accession>A0A1V4HS48</accession>